<proteinExistence type="predicted"/>
<dbReference type="Gene3D" id="3.90.550.10">
    <property type="entry name" value="Spore Coat Polysaccharide Biosynthesis Protein SpsA, Chain A"/>
    <property type="match status" value="1"/>
</dbReference>
<dbReference type="AlphaFoldDB" id="A0A1G5S1K5"/>
<dbReference type="GO" id="GO:0016758">
    <property type="term" value="F:hexosyltransferase activity"/>
    <property type="evidence" value="ECO:0007669"/>
    <property type="project" value="UniProtKB-ARBA"/>
</dbReference>
<dbReference type="InterPro" id="IPR001173">
    <property type="entry name" value="Glyco_trans_2-like"/>
</dbReference>
<dbReference type="Pfam" id="PF00535">
    <property type="entry name" value="Glycos_transf_2"/>
    <property type="match status" value="1"/>
</dbReference>
<feature type="domain" description="Glycosyltransferase 2-like" evidence="1">
    <location>
        <begin position="9"/>
        <end position="166"/>
    </location>
</feature>
<dbReference type="EMBL" id="FMWK01000012">
    <property type="protein sequence ID" value="SCZ80176.1"/>
    <property type="molecule type" value="Genomic_DNA"/>
</dbReference>
<dbReference type="InterPro" id="IPR029044">
    <property type="entry name" value="Nucleotide-diphossugar_trans"/>
</dbReference>
<protein>
    <submittedName>
        <fullName evidence="2">Glycosyl transferase family 2</fullName>
    </submittedName>
</protein>
<dbReference type="PANTHER" id="PTHR22916:SF3">
    <property type="entry name" value="UDP-GLCNAC:BETAGAL BETA-1,3-N-ACETYLGLUCOSAMINYLTRANSFERASE-LIKE PROTEIN 1"/>
    <property type="match status" value="1"/>
</dbReference>
<accession>A0A1G5S1K5</accession>
<dbReference type="Proteomes" id="UP000199428">
    <property type="component" value="Unassembled WGS sequence"/>
</dbReference>
<gene>
    <name evidence="2" type="ORF">SAMN02910350_02170</name>
</gene>
<dbReference type="RefSeq" id="WP_090163387.1">
    <property type="nucleotide sequence ID" value="NZ_FMWK01000012.1"/>
</dbReference>
<name>A0A1G5S1K5_PSEXY</name>
<dbReference type="CDD" id="cd00761">
    <property type="entry name" value="Glyco_tranf_GTA_type"/>
    <property type="match status" value="1"/>
</dbReference>
<dbReference type="PANTHER" id="PTHR22916">
    <property type="entry name" value="GLYCOSYLTRANSFERASE"/>
    <property type="match status" value="1"/>
</dbReference>
<evidence type="ECO:0000313" key="2">
    <source>
        <dbReference type="EMBL" id="SCZ80176.1"/>
    </source>
</evidence>
<evidence type="ECO:0000313" key="3">
    <source>
        <dbReference type="Proteomes" id="UP000199428"/>
    </source>
</evidence>
<evidence type="ECO:0000259" key="1">
    <source>
        <dbReference type="Pfam" id="PF00535"/>
    </source>
</evidence>
<organism evidence="2 3">
    <name type="scientific">Pseudobutyrivibrio xylanivorans</name>
    <dbReference type="NCBI Taxonomy" id="185007"/>
    <lineage>
        <taxon>Bacteria</taxon>
        <taxon>Bacillati</taxon>
        <taxon>Bacillota</taxon>
        <taxon>Clostridia</taxon>
        <taxon>Lachnospirales</taxon>
        <taxon>Lachnospiraceae</taxon>
        <taxon>Pseudobutyrivibrio</taxon>
    </lineage>
</organism>
<keyword evidence="2" id="KW-0808">Transferase</keyword>
<dbReference type="SUPFAM" id="SSF53448">
    <property type="entry name" value="Nucleotide-diphospho-sugar transferases"/>
    <property type="match status" value="1"/>
</dbReference>
<sequence length="361" mass="42850">MNNVDKLVSIIIPAYNVENYIDKCLESVLDQTYKNIEVIVVDDGSSDDTWSHIEEFSNRDSRVRAFRRDNSGVSATRNFALDQANGYYIQFVDSDDYICEEATHKLVNAIETTNASWVNCQYNRIDDDGNQLEVFDFIKGIYVTDTEESRLKFIRNNLLEYRVGYEVCFKLFKASIIKEYNLRFNEKCRIGEDLAFNICYGFYADSIVCIEDRIYNYIIRSNTAMENAKSLKTNFEERLTLVKGIEPTFKNVFSGKTKDDFYQLFYKLMLLGCWKHTAEESLQMIKEVNDKYFEEYLSESLKHKSEFGKIFRPDLAMLYYKYGLYIDSYLNGRKLNIIYLEMYNMYRRLRKRDTLREWRLS</sequence>
<reference evidence="2 3" key="1">
    <citation type="submission" date="2016-10" db="EMBL/GenBank/DDBJ databases">
        <authorList>
            <person name="de Groot N.N."/>
        </authorList>
    </citation>
    <scope>NUCLEOTIDE SEQUENCE [LARGE SCALE GENOMIC DNA]</scope>
    <source>
        <strain evidence="2 3">DSM 10317</strain>
    </source>
</reference>